<dbReference type="NCBIfam" id="TIGR02727">
    <property type="entry name" value="MTHFS_bact"/>
    <property type="match status" value="1"/>
</dbReference>
<proteinExistence type="inferred from homology"/>
<feature type="binding site" evidence="4">
    <location>
        <position position="56"/>
    </location>
    <ligand>
        <name>substrate</name>
    </ligand>
</feature>
<evidence type="ECO:0000313" key="7">
    <source>
        <dbReference type="Proteomes" id="UP000590740"/>
    </source>
</evidence>
<dbReference type="AlphaFoldDB" id="A0A7W7YB88"/>
<accession>A0A7W7YB88</accession>
<name>A0A7W7YB88_9BACT</name>
<dbReference type="PANTHER" id="PTHR23407">
    <property type="entry name" value="ATPASE INHIBITOR/5-FORMYLTETRAHYDROFOLATE CYCLO-LIGASE"/>
    <property type="match status" value="1"/>
</dbReference>
<organism evidence="6 7">
    <name type="scientific">Prosthecobacter vanneervenii</name>
    <dbReference type="NCBI Taxonomy" id="48466"/>
    <lineage>
        <taxon>Bacteria</taxon>
        <taxon>Pseudomonadati</taxon>
        <taxon>Verrucomicrobiota</taxon>
        <taxon>Verrucomicrobiia</taxon>
        <taxon>Verrucomicrobiales</taxon>
        <taxon>Verrucomicrobiaceae</taxon>
        <taxon>Prosthecobacter</taxon>
    </lineage>
</organism>
<dbReference type="InterPro" id="IPR002698">
    <property type="entry name" value="FTHF_cligase"/>
</dbReference>
<keyword evidence="5" id="KW-0479">Metal-binding</keyword>
<feature type="binding site" evidence="4">
    <location>
        <begin position="4"/>
        <end position="8"/>
    </location>
    <ligand>
        <name>ATP</name>
        <dbReference type="ChEBI" id="CHEBI:30616"/>
    </ligand>
</feature>
<evidence type="ECO:0000256" key="3">
    <source>
        <dbReference type="ARBA" id="ARBA00022840"/>
    </source>
</evidence>
<dbReference type="GO" id="GO:0005524">
    <property type="term" value="F:ATP binding"/>
    <property type="evidence" value="ECO:0007669"/>
    <property type="project" value="UniProtKB-KW"/>
</dbReference>
<comment type="catalytic activity">
    <reaction evidence="5">
        <text>(6S)-5-formyl-5,6,7,8-tetrahydrofolate + ATP = (6R)-5,10-methenyltetrahydrofolate + ADP + phosphate</text>
        <dbReference type="Rhea" id="RHEA:10488"/>
        <dbReference type="ChEBI" id="CHEBI:30616"/>
        <dbReference type="ChEBI" id="CHEBI:43474"/>
        <dbReference type="ChEBI" id="CHEBI:57455"/>
        <dbReference type="ChEBI" id="CHEBI:57457"/>
        <dbReference type="ChEBI" id="CHEBI:456216"/>
        <dbReference type="EC" id="6.3.3.2"/>
    </reaction>
</comment>
<comment type="caution">
    <text evidence="6">The sequence shown here is derived from an EMBL/GenBank/DDBJ whole genome shotgun (WGS) entry which is preliminary data.</text>
</comment>
<dbReference type="EC" id="6.3.3.2" evidence="5"/>
<keyword evidence="3 4" id="KW-0067">ATP-binding</keyword>
<dbReference type="GO" id="GO:0030272">
    <property type="term" value="F:5-formyltetrahydrofolate cyclo-ligase activity"/>
    <property type="evidence" value="ECO:0007669"/>
    <property type="project" value="UniProtKB-EC"/>
</dbReference>
<dbReference type="Pfam" id="PF01812">
    <property type="entry name" value="5-FTHF_cyc-lig"/>
    <property type="match status" value="1"/>
</dbReference>
<dbReference type="InterPro" id="IPR024185">
    <property type="entry name" value="FTHF_cligase-like_sf"/>
</dbReference>
<dbReference type="Proteomes" id="UP000590740">
    <property type="component" value="Unassembled WGS sequence"/>
</dbReference>
<evidence type="ECO:0000256" key="4">
    <source>
        <dbReference type="PIRSR" id="PIRSR006806-1"/>
    </source>
</evidence>
<sequence>MTDKATLRQTLRERLRALEEPTRADASARISTQILRYVGNDRAGQTWALFGGLRNEPDLVTHLLPGLLARGVRVCFFHIEKEELQPRVVRSAEDLKRGTMNVWEPQEHCTPVQVAELDVILVPGLAFTRTGARLGRGGGYYDRLLARPECRARRLAVAFEMQIINDIPCEAHDQRVVQIITESGLIEAVAS</sequence>
<dbReference type="GO" id="GO:0035999">
    <property type="term" value="P:tetrahydrofolate interconversion"/>
    <property type="evidence" value="ECO:0007669"/>
    <property type="project" value="TreeGrafter"/>
</dbReference>
<keyword evidence="2 4" id="KW-0547">Nucleotide-binding</keyword>
<reference evidence="6 7" key="1">
    <citation type="submission" date="2020-08" db="EMBL/GenBank/DDBJ databases">
        <title>Genomic Encyclopedia of Type Strains, Phase IV (KMG-IV): sequencing the most valuable type-strain genomes for metagenomic binning, comparative biology and taxonomic classification.</title>
        <authorList>
            <person name="Goeker M."/>
        </authorList>
    </citation>
    <scope>NUCLEOTIDE SEQUENCE [LARGE SCALE GENOMIC DNA]</scope>
    <source>
        <strain evidence="6 7">DSM 12252</strain>
    </source>
</reference>
<dbReference type="RefSeq" id="WP_184339939.1">
    <property type="nucleotide sequence ID" value="NZ_JACHIG010000005.1"/>
</dbReference>
<dbReference type="Gene3D" id="3.40.50.10420">
    <property type="entry name" value="NagB/RpiA/CoA transferase-like"/>
    <property type="match status" value="1"/>
</dbReference>
<dbReference type="InterPro" id="IPR037171">
    <property type="entry name" value="NagB/RpiA_transferase-like"/>
</dbReference>
<dbReference type="PANTHER" id="PTHR23407:SF1">
    <property type="entry name" value="5-FORMYLTETRAHYDROFOLATE CYCLO-LIGASE"/>
    <property type="match status" value="1"/>
</dbReference>
<evidence type="ECO:0000313" key="6">
    <source>
        <dbReference type="EMBL" id="MBB5033016.1"/>
    </source>
</evidence>
<dbReference type="GO" id="GO:0046872">
    <property type="term" value="F:metal ion binding"/>
    <property type="evidence" value="ECO:0007669"/>
    <property type="project" value="UniProtKB-KW"/>
</dbReference>
<comment type="similarity">
    <text evidence="1 5">Belongs to the 5-formyltetrahydrofolate cyclo-ligase family.</text>
</comment>
<comment type="cofactor">
    <cofactor evidence="5">
        <name>Mg(2+)</name>
        <dbReference type="ChEBI" id="CHEBI:18420"/>
    </cofactor>
</comment>
<evidence type="ECO:0000256" key="1">
    <source>
        <dbReference type="ARBA" id="ARBA00010638"/>
    </source>
</evidence>
<feature type="binding site" evidence="4">
    <location>
        <begin position="133"/>
        <end position="141"/>
    </location>
    <ligand>
        <name>ATP</name>
        <dbReference type="ChEBI" id="CHEBI:30616"/>
    </ligand>
</feature>
<evidence type="ECO:0000256" key="2">
    <source>
        <dbReference type="ARBA" id="ARBA00022741"/>
    </source>
</evidence>
<keyword evidence="5" id="KW-0460">Magnesium</keyword>
<evidence type="ECO:0000256" key="5">
    <source>
        <dbReference type="RuleBase" id="RU361279"/>
    </source>
</evidence>
<protein>
    <recommendedName>
        <fullName evidence="5">5-formyltetrahydrofolate cyclo-ligase</fullName>
        <ecNumber evidence="5">6.3.3.2</ecNumber>
    </recommendedName>
</protein>
<dbReference type="PIRSF" id="PIRSF006806">
    <property type="entry name" value="FTHF_cligase"/>
    <property type="match status" value="1"/>
</dbReference>
<dbReference type="SUPFAM" id="SSF100950">
    <property type="entry name" value="NagB/RpiA/CoA transferase-like"/>
    <property type="match status" value="1"/>
</dbReference>
<dbReference type="EMBL" id="JACHIG010000005">
    <property type="protein sequence ID" value="MBB5033016.1"/>
    <property type="molecule type" value="Genomic_DNA"/>
</dbReference>
<gene>
    <name evidence="6" type="ORF">HNQ65_002599</name>
</gene>
<dbReference type="GO" id="GO:0009396">
    <property type="term" value="P:folic acid-containing compound biosynthetic process"/>
    <property type="evidence" value="ECO:0007669"/>
    <property type="project" value="TreeGrafter"/>
</dbReference>
<keyword evidence="6" id="KW-0436">Ligase</keyword>
<keyword evidence="7" id="KW-1185">Reference proteome</keyword>